<name>Q6MJU2_BDEBA</name>
<accession>Q6MJU2</accession>
<dbReference type="HOGENOM" id="CLU_031446_0_0_7"/>
<dbReference type="eggNOG" id="COG3410">
    <property type="taxonomic scope" value="Bacteria"/>
</dbReference>
<keyword evidence="3" id="KW-1185">Reference proteome</keyword>
<dbReference type="eggNOG" id="COG0610">
    <property type="taxonomic scope" value="Bacteria"/>
</dbReference>
<dbReference type="KEGG" id="bba:Bd2676"/>
<reference evidence="2 3" key="1">
    <citation type="journal article" date="2004" name="Science">
        <title>A predator unmasked: life cycle of Bdellovibrio bacteriovorus from a genomic perspective.</title>
        <authorList>
            <person name="Rendulic S."/>
            <person name="Jagtap P."/>
            <person name="Rosinus A."/>
            <person name="Eppinger M."/>
            <person name="Baar C."/>
            <person name="Lanz C."/>
            <person name="Keller H."/>
            <person name="Lambert C."/>
            <person name="Evans K.J."/>
            <person name="Goesmann A."/>
            <person name="Meyer F."/>
            <person name="Sockett R.E."/>
            <person name="Schuster S.C."/>
        </authorList>
    </citation>
    <scope>NUCLEOTIDE SEQUENCE [LARGE SCALE GENOMIC DNA]</scope>
    <source>
        <strain evidence="3">ATCC 15356 / DSM 50701 / NCIMB 9529 / HD100</strain>
    </source>
</reference>
<sequence length="652" mass="72970">MKRAYYSNDISRFLVDAPSSILGLLSKAHDFTLEEQQKNAWVKQIEILQTSLQGIPGHVYFEYSIPRVGKRVDLIVISGNALFSIEFKVGSSQFDSYAADQAMDYALDLKNFHEGSHQIDIFPVLVATEATHTEALPSRFDDGVWSLTRTNSQNLSTHLQALKTNAKGPEIDLLKWDASGYKPTPTIVEAAKALYSGHQVEEISRSDAGATNLSITSAALKKIIDESISQKKKTICLVTGVPGAGKTLVGLDLATSWNNPVANQHAVLLSGNGPLVEILQEALAKDEANRSKASSPVKLSAARAKAKSFIQNIHHFRDEGLRTDAPPPEKVVIFDEAQRAWNKTQTTKFMKTKKGVADFDHSEPEYLIKLMDRHADWAVIICLVGGGQEINTGEAGISEWLDAIHNKFPHWQVCLPSTTSSADIPNIEKFVQAFSSRHHVDKNLHLTASVRSFRSERVSDFMSALLDKDIDKAKALYSEIKEKYPIKLTRSLEEAKLWLKEKSRGNERYGILASSGAGRLKAHGLDVKSRIEPVNWFLNDKKDVRSSFFMEDVATEFHVQGLELDWTCVAWDIDFILSLKKETKFRSFAGTKWNNIKSSTDQSYLKNKYRVLLTRARQGLVLFVPKGDPHDGTRPPGDYEELFSYLQYILND</sequence>
<dbReference type="Gene3D" id="3.40.50.300">
    <property type="entry name" value="P-loop containing nucleotide triphosphate hydrolases"/>
    <property type="match status" value="1"/>
</dbReference>
<evidence type="ECO:0000259" key="1">
    <source>
        <dbReference type="Pfam" id="PF09848"/>
    </source>
</evidence>
<dbReference type="RefSeq" id="WP_011165070.1">
    <property type="nucleotide sequence ID" value="NC_005363.1"/>
</dbReference>
<dbReference type="InterPro" id="IPR018647">
    <property type="entry name" value="SLFN_3-like_DNA/RNA_helicase"/>
</dbReference>
<feature type="domain" description="Schlafen group 3-like DNA/RNA helicase" evidence="1">
    <location>
        <begin position="233"/>
        <end position="625"/>
    </location>
</feature>
<dbReference type="STRING" id="264462.Bd2676"/>
<dbReference type="Proteomes" id="UP000008080">
    <property type="component" value="Chromosome"/>
</dbReference>
<evidence type="ECO:0000313" key="2">
    <source>
        <dbReference type="EMBL" id="CAE80467.1"/>
    </source>
</evidence>
<dbReference type="Pfam" id="PF09848">
    <property type="entry name" value="SLFN-g3_helicase"/>
    <property type="match status" value="1"/>
</dbReference>
<proteinExistence type="predicted"/>
<protein>
    <recommendedName>
        <fullName evidence="1">Schlafen group 3-like DNA/RNA helicase domain-containing protein</fullName>
    </recommendedName>
</protein>
<dbReference type="AlphaFoldDB" id="Q6MJU2"/>
<gene>
    <name evidence="2" type="ordered locus">Bd2676</name>
</gene>
<dbReference type="GeneID" id="93013567"/>
<dbReference type="EMBL" id="BX842653">
    <property type="protein sequence ID" value="CAE80467.1"/>
    <property type="molecule type" value="Genomic_DNA"/>
</dbReference>
<dbReference type="SUPFAM" id="SSF52540">
    <property type="entry name" value="P-loop containing nucleoside triphosphate hydrolases"/>
    <property type="match status" value="2"/>
</dbReference>
<dbReference type="InterPro" id="IPR027417">
    <property type="entry name" value="P-loop_NTPase"/>
</dbReference>
<evidence type="ECO:0000313" key="3">
    <source>
        <dbReference type="Proteomes" id="UP000008080"/>
    </source>
</evidence>
<organism evidence="2 3">
    <name type="scientific">Bdellovibrio bacteriovorus (strain ATCC 15356 / DSM 50701 / NCIMB 9529 / HD100)</name>
    <dbReference type="NCBI Taxonomy" id="264462"/>
    <lineage>
        <taxon>Bacteria</taxon>
        <taxon>Pseudomonadati</taxon>
        <taxon>Bdellovibrionota</taxon>
        <taxon>Bdellovibrionia</taxon>
        <taxon>Bdellovibrionales</taxon>
        <taxon>Pseudobdellovibrionaceae</taxon>
        <taxon>Bdellovibrio</taxon>
    </lineage>
</organism>